<feature type="compositionally biased region" description="Basic and acidic residues" evidence="1">
    <location>
        <begin position="103"/>
        <end position="114"/>
    </location>
</feature>
<feature type="compositionally biased region" description="Low complexity" evidence="1">
    <location>
        <begin position="63"/>
        <end position="77"/>
    </location>
</feature>
<feature type="compositionally biased region" description="Acidic residues" evidence="1">
    <location>
        <begin position="154"/>
        <end position="169"/>
    </location>
</feature>
<feature type="compositionally biased region" description="Acidic residues" evidence="1">
    <location>
        <begin position="133"/>
        <end position="142"/>
    </location>
</feature>
<organism evidence="2 3">
    <name type="scientific">Exidia glandulosa HHB12029</name>
    <dbReference type="NCBI Taxonomy" id="1314781"/>
    <lineage>
        <taxon>Eukaryota</taxon>
        <taxon>Fungi</taxon>
        <taxon>Dikarya</taxon>
        <taxon>Basidiomycota</taxon>
        <taxon>Agaricomycotina</taxon>
        <taxon>Agaricomycetes</taxon>
        <taxon>Auriculariales</taxon>
        <taxon>Exidiaceae</taxon>
        <taxon>Exidia</taxon>
    </lineage>
</organism>
<proteinExistence type="predicted"/>
<accession>A0A165HTF9</accession>
<sequence length="206" mass="23162">MYAPQEQELSHLLDPSYRPRPSSALSSHSHSYGSDGGMWIDAQGGKHDPDFRPFVTTTTLPPRRLSSTSTMSARSESPYPTPDKKSKKEAREMLDPRLAGAVRAHEKQEQKEASKSAGWWARRRAQSTPALYDDADDDEETLDAYSPPPLPELVLDETSDDEESSDDDQKECSTHDAMKRQLASISLKVDFAVFRAKKRIRRRLGV</sequence>
<dbReference type="InParanoid" id="A0A165HTF9"/>
<evidence type="ECO:0000256" key="1">
    <source>
        <dbReference type="SAM" id="MobiDB-lite"/>
    </source>
</evidence>
<reference evidence="2 3" key="1">
    <citation type="journal article" date="2016" name="Mol. Biol. Evol.">
        <title>Comparative Genomics of Early-Diverging Mushroom-Forming Fungi Provides Insights into the Origins of Lignocellulose Decay Capabilities.</title>
        <authorList>
            <person name="Nagy L.G."/>
            <person name="Riley R."/>
            <person name="Tritt A."/>
            <person name="Adam C."/>
            <person name="Daum C."/>
            <person name="Floudas D."/>
            <person name="Sun H."/>
            <person name="Yadav J.S."/>
            <person name="Pangilinan J."/>
            <person name="Larsson K.H."/>
            <person name="Matsuura K."/>
            <person name="Barry K."/>
            <person name="Labutti K."/>
            <person name="Kuo R."/>
            <person name="Ohm R.A."/>
            <person name="Bhattacharya S.S."/>
            <person name="Shirouzu T."/>
            <person name="Yoshinaga Y."/>
            <person name="Martin F.M."/>
            <person name="Grigoriev I.V."/>
            <person name="Hibbett D.S."/>
        </authorList>
    </citation>
    <scope>NUCLEOTIDE SEQUENCE [LARGE SCALE GENOMIC DNA]</scope>
    <source>
        <strain evidence="2 3">HHB12029</strain>
    </source>
</reference>
<feature type="compositionally biased region" description="Low complexity" evidence="1">
    <location>
        <begin position="22"/>
        <end position="33"/>
    </location>
</feature>
<feature type="region of interest" description="Disordered" evidence="1">
    <location>
        <begin position="1"/>
        <end position="177"/>
    </location>
</feature>
<evidence type="ECO:0000313" key="2">
    <source>
        <dbReference type="EMBL" id="KZV92440.1"/>
    </source>
</evidence>
<dbReference type="EMBL" id="KV426008">
    <property type="protein sequence ID" value="KZV92440.1"/>
    <property type="molecule type" value="Genomic_DNA"/>
</dbReference>
<evidence type="ECO:0000313" key="3">
    <source>
        <dbReference type="Proteomes" id="UP000077266"/>
    </source>
</evidence>
<gene>
    <name evidence="2" type="ORF">EXIGLDRAFT_768990</name>
</gene>
<keyword evidence="3" id="KW-1185">Reference proteome</keyword>
<feature type="compositionally biased region" description="Basic and acidic residues" evidence="1">
    <location>
        <begin position="82"/>
        <end position="95"/>
    </location>
</feature>
<dbReference type="Proteomes" id="UP000077266">
    <property type="component" value="Unassembled WGS sequence"/>
</dbReference>
<dbReference type="AlphaFoldDB" id="A0A165HTF9"/>
<protein>
    <submittedName>
        <fullName evidence="2">Uncharacterized protein</fullName>
    </submittedName>
</protein>
<dbReference type="OrthoDB" id="10598996at2759"/>
<name>A0A165HTF9_EXIGL</name>